<dbReference type="AlphaFoldDB" id="A0ABD3MPD0"/>
<accession>A0ABD3MPD0</accession>
<dbReference type="InterPro" id="IPR015424">
    <property type="entry name" value="PyrdxlP-dep_Trfase"/>
</dbReference>
<dbReference type="Pfam" id="PF00202">
    <property type="entry name" value="Aminotran_3"/>
    <property type="match status" value="1"/>
</dbReference>
<dbReference type="CDD" id="cd00610">
    <property type="entry name" value="OAT_like"/>
    <property type="match status" value="1"/>
</dbReference>
<dbReference type="PANTHER" id="PTHR45688">
    <property type="match status" value="1"/>
</dbReference>
<evidence type="ECO:0000256" key="1">
    <source>
        <dbReference type="ARBA" id="ARBA00008954"/>
    </source>
</evidence>
<sequence>MNREMITTLTKAASISSCASTGSETDSDCSHLPDRPVKAQVRRGSNLSKTQHHLTGSFLFDDSPLPPLPNKPSSSTNPINERLVHNHLKNQGPNVSMFYRADGGVVAVKGEGAIIYEPDGSSYLDCANNVAGCGHSHPLIVKAAVDEIQNIMTNGRFLHPLRDAYVMRLLATLPPELDTLYLVNSGSEANDLALRMARQYSTSANPDHVICIDCAYHGHVQSVVDVSPYKWRQCTDGNAESYHKEHVHVVSAPDTYRGPYKTGAEYADEVKLVLEDTGGVGAFIHESILGCGGQIMMPDGYLPAVYDAVRSSGGCVIADEVQTGFGRPGTSFWQFQHYGVTPDIVTMGKPMGNGYPIGAVACRREVAERFAASGIEYFNTYGGNSVACAFGNAVLDAIEQDGLQENARVVGEYLMKRMRSLKELPSGVEFVKRRRTDYTGEDIIPHEKLCRYVVDFLKYERIIVSRDGPDGNVIKIKPPLVFTNGNVDSLVNGMKQALIEAEKTGYF</sequence>
<dbReference type="Proteomes" id="UP001530315">
    <property type="component" value="Unassembled WGS sequence"/>
</dbReference>
<name>A0ABD3MPD0_9STRA</name>
<dbReference type="InterPro" id="IPR005814">
    <property type="entry name" value="Aminotrans_3"/>
</dbReference>
<keyword evidence="2 3" id="KW-0663">Pyridoxal phosphate</keyword>
<dbReference type="PANTHER" id="PTHR45688:SF13">
    <property type="entry name" value="ALANINE--GLYOXYLATE AMINOTRANSFERASE 2-LIKE"/>
    <property type="match status" value="1"/>
</dbReference>
<gene>
    <name evidence="5" type="ORF">ACHAW5_004175</name>
</gene>
<evidence type="ECO:0008006" key="7">
    <source>
        <dbReference type="Google" id="ProtNLM"/>
    </source>
</evidence>
<evidence type="ECO:0000256" key="2">
    <source>
        <dbReference type="ARBA" id="ARBA00022898"/>
    </source>
</evidence>
<dbReference type="SUPFAM" id="SSF53383">
    <property type="entry name" value="PLP-dependent transferases"/>
    <property type="match status" value="1"/>
</dbReference>
<dbReference type="Gene3D" id="3.90.1150.10">
    <property type="entry name" value="Aspartate Aminotransferase, domain 1"/>
    <property type="match status" value="1"/>
</dbReference>
<comment type="similarity">
    <text evidence="1 3">Belongs to the class-III pyridoxal-phosphate-dependent aminotransferase family.</text>
</comment>
<proteinExistence type="inferred from homology"/>
<organism evidence="5 6">
    <name type="scientific">Stephanodiscus triporus</name>
    <dbReference type="NCBI Taxonomy" id="2934178"/>
    <lineage>
        <taxon>Eukaryota</taxon>
        <taxon>Sar</taxon>
        <taxon>Stramenopiles</taxon>
        <taxon>Ochrophyta</taxon>
        <taxon>Bacillariophyta</taxon>
        <taxon>Coscinodiscophyceae</taxon>
        <taxon>Thalassiosirophycidae</taxon>
        <taxon>Stephanodiscales</taxon>
        <taxon>Stephanodiscaceae</taxon>
        <taxon>Stephanodiscus</taxon>
    </lineage>
</organism>
<feature type="region of interest" description="Disordered" evidence="4">
    <location>
        <begin position="20"/>
        <end position="79"/>
    </location>
</feature>
<protein>
    <recommendedName>
        <fullName evidence="7">Alanine-glyoxylate aminotransferase</fullName>
    </recommendedName>
</protein>
<keyword evidence="6" id="KW-1185">Reference proteome</keyword>
<evidence type="ECO:0000256" key="3">
    <source>
        <dbReference type="RuleBase" id="RU003560"/>
    </source>
</evidence>
<reference evidence="5 6" key="1">
    <citation type="submission" date="2024-10" db="EMBL/GenBank/DDBJ databases">
        <title>Updated reference genomes for cyclostephanoid diatoms.</title>
        <authorList>
            <person name="Roberts W.R."/>
            <person name="Alverson A.J."/>
        </authorList>
    </citation>
    <scope>NUCLEOTIDE SEQUENCE [LARGE SCALE GENOMIC DNA]</scope>
    <source>
        <strain evidence="5 6">AJA276-08</strain>
    </source>
</reference>
<evidence type="ECO:0000313" key="6">
    <source>
        <dbReference type="Proteomes" id="UP001530315"/>
    </source>
</evidence>
<dbReference type="InterPro" id="IPR015421">
    <property type="entry name" value="PyrdxlP-dep_Trfase_major"/>
</dbReference>
<evidence type="ECO:0000256" key="4">
    <source>
        <dbReference type="SAM" id="MobiDB-lite"/>
    </source>
</evidence>
<comment type="caution">
    <text evidence="5">The sequence shown here is derived from an EMBL/GenBank/DDBJ whole genome shotgun (WGS) entry which is preliminary data.</text>
</comment>
<dbReference type="EMBL" id="JALLAZ020001743">
    <property type="protein sequence ID" value="KAL3765768.1"/>
    <property type="molecule type" value="Genomic_DNA"/>
</dbReference>
<feature type="compositionally biased region" description="Basic and acidic residues" evidence="4">
    <location>
        <begin position="28"/>
        <end position="37"/>
    </location>
</feature>
<evidence type="ECO:0000313" key="5">
    <source>
        <dbReference type="EMBL" id="KAL3765768.1"/>
    </source>
</evidence>
<dbReference type="Gene3D" id="3.40.640.10">
    <property type="entry name" value="Type I PLP-dependent aspartate aminotransferase-like (Major domain)"/>
    <property type="match status" value="1"/>
</dbReference>
<dbReference type="InterPro" id="IPR049704">
    <property type="entry name" value="Aminotrans_3_PPA_site"/>
</dbReference>
<dbReference type="InterPro" id="IPR015422">
    <property type="entry name" value="PyrdxlP-dep_Trfase_small"/>
</dbReference>
<dbReference type="PROSITE" id="PS00600">
    <property type="entry name" value="AA_TRANSFER_CLASS_3"/>
    <property type="match status" value="1"/>
</dbReference>